<dbReference type="Pfam" id="PF02321">
    <property type="entry name" value="OEP"/>
    <property type="match status" value="2"/>
</dbReference>
<dbReference type="GO" id="GO:1990281">
    <property type="term" value="C:efflux pump complex"/>
    <property type="evidence" value="ECO:0007669"/>
    <property type="project" value="TreeGrafter"/>
</dbReference>
<name>A0A0P8BXH3_9CYAN</name>
<dbReference type="InterPro" id="IPR051906">
    <property type="entry name" value="TolC-like"/>
</dbReference>
<proteinExistence type="inferred from homology"/>
<comment type="similarity">
    <text evidence="2">Belongs to the outer membrane factor (OMF) (TC 1.B.17) family.</text>
</comment>
<feature type="compositionally biased region" description="Acidic residues" evidence="9">
    <location>
        <begin position="179"/>
        <end position="190"/>
    </location>
</feature>
<evidence type="ECO:0000256" key="8">
    <source>
        <dbReference type="SAM" id="Coils"/>
    </source>
</evidence>
<dbReference type="PANTHER" id="PTHR30026:SF21">
    <property type="entry name" value="SLR1270 PROTEIN"/>
    <property type="match status" value="1"/>
</dbReference>
<dbReference type="InterPro" id="IPR003423">
    <property type="entry name" value="OMP_efflux"/>
</dbReference>
<evidence type="ECO:0000256" key="3">
    <source>
        <dbReference type="ARBA" id="ARBA00022448"/>
    </source>
</evidence>
<feature type="coiled-coil region" evidence="8">
    <location>
        <begin position="477"/>
        <end position="504"/>
    </location>
</feature>
<evidence type="ECO:0000256" key="6">
    <source>
        <dbReference type="ARBA" id="ARBA00023136"/>
    </source>
</evidence>
<keyword evidence="7" id="KW-0998">Cell outer membrane</keyword>
<reference evidence="11 12" key="1">
    <citation type="submission" date="2015-09" db="EMBL/GenBank/DDBJ databases">
        <title>Identification and resolution of microdiversity through metagenomic sequencing of parallel consortia.</title>
        <authorList>
            <person name="Nelson W.C."/>
            <person name="Romine M.F."/>
            <person name="Lindemann S.R."/>
        </authorList>
    </citation>
    <scope>NUCLEOTIDE SEQUENCE [LARGE SCALE GENOMIC DNA]</scope>
    <source>
        <strain evidence="11">Ana</strain>
    </source>
</reference>
<dbReference type="STRING" id="1666911.HLUCCA11_18035"/>
<evidence type="ECO:0000256" key="5">
    <source>
        <dbReference type="ARBA" id="ARBA00022692"/>
    </source>
</evidence>
<dbReference type="GO" id="GO:0015562">
    <property type="term" value="F:efflux transmembrane transporter activity"/>
    <property type="evidence" value="ECO:0007669"/>
    <property type="project" value="InterPro"/>
</dbReference>
<feature type="compositionally biased region" description="Acidic residues" evidence="9">
    <location>
        <begin position="138"/>
        <end position="148"/>
    </location>
</feature>
<evidence type="ECO:0000256" key="9">
    <source>
        <dbReference type="SAM" id="MobiDB-lite"/>
    </source>
</evidence>
<keyword evidence="4" id="KW-1134">Transmembrane beta strand</keyword>
<evidence type="ECO:0000256" key="1">
    <source>
        <dbReference type="ARBA" id="ARBA00004442"/>
    </source>
</evidence>
<sequence>MRYFKSAAFLLAILSGSVSSLSRAANAASTEASVTSQPAEQEATSLAEQRPTSSKLADLLNSAQGTPNRSLLEGLNVLKVTATSPAPAFSQMPQSQAWQPLAQEYNSQYASSTKQAMELEDFRRLVESVPVAQQLDDAAENDTAENDAAEQPTTPQVKQNAPAGDGLPTLEETIPPADETADEDPEDSDLIDAAPVVPGVVPGAGSPETPDNFPDGELPTDISPDPSSNTLGNPEIGGFPDSLIADPNPLNVPTTVEEVDIERNPVVTLEQAIDLAYRNNQVLQSAQLQLEQAEAAVAEARAALLPTVTVGTDLQRQGDLEQTTQTTLGGTVQVDYDLITGGQRQSSIRAAELQQQVRALAVEAQQEQLRLVTANLYYALQETGEQIRINESFVNEAERNLRDAELRQEVGVGTRFDVLRADVQLANARQELVQSRFNQDIARRDIARLLNLPSNAGLQATPVAKADIWPLSLEESIVLALQNRAELEQQLRQAELSEEQRQIALSAIRPRVSLFATYNLQSVLDSSNPLVDTGEFNDSYTVGARFNMRVFDGGAARAQARQQEIAGQLAEEQFSENADQFRFDVEEAFFNLRANEENIATSRVAVAQAEEALNLANLRLQAGVGTQLDVLSAQTELTQAQVNSVRAILGYNRALAAIQRAVSSFDL</sequence>
<keyword evidence="3" id="KW-0813">Transport</keyword>
<dbReference type="GO" id="GO:0015288">
    <property type="term" value="F:porin activity"/>
    <property type="evidence" value="ECO:0007669"/>
    <property type="project" value="TreeGrafter"/>
</dbReference>
<feature type="region of interest" description="Disordered" evidence="9">
    <location>
        <begin position="138"/>
        <end position="238"/>
    </location>
</feature>
<comment type="caution">
    <text evidence="11">The sequence shown here is derived from an EMBL/GenBank/DDBJ whole genome shotgun (WGS) entry which is preliminary data.</text>
</comment>
<feature type="compositionally biased region" description="Low complexity" evidence="9">
    <location>
        <begin position="193"/>
        <end position="205"/>
    </location>
</feature>
<keyword evidence="6" id="KW-0472">Membrane</keyword>
<dbReference type="SUPFAM" id="SSF56954">
    <property type="entry name" value="Outer membrane efflux proteins (OEP)"/>
    <property type="match status" value="1"/>
</dbReference>
<keyword evidence="8" id="KW-0175">Coiled coil</keyword>
<evidence type="ECO:0000256" key="4">
    <source>
        <dbReference type="ARBA" id="ARBA00022452"/>
    </source>
</evidence>
<dbReference type="AlphaFoldDB" id="A0A0P8BXH3"/>
<dbReference type="EMBL" id="LJZR01000029">
    <property type="protein sequence ID" value="KPQ33637.1"/>
    <property type="molecule type" value="Genomic_DNA"/>
</dbReference>
<dbReference type="GO" id="GO:0009279">
    <property type="term" value="C:cell outer membrane"/>
    <property type="evidence" value="ECO:0007669"/>
    <property type="project" value="UniProtKB-SubCell"/>
</dbReference>
<comment type="subcellular location">
    <subcellularLocation>
        <location evidence="1">Cell outer membrane</location>
    </subcellularLocation>
</comment>
<evidence type="ECO:0000256" key="7">
    <source>
        <dbReference type="ARBA" id="ARBA00023237"/>
    </source>
</evidence>
<keyword evidence="10" id="KW-0732">Signal</keyword>
<protein>
    <submittedName>
        <fullName evidence="11">Outer membrane factor, OMF family</fullName>
    </submittedName>
</protein>
<gene>
    <name evidence="11" type="ORF">HLUCCA11_18035</name>
</gene>
<keyword evidence="5" id="KW-0812">Transmembrane</keyword>
<evidence type="ECO:0000256" key="2">
    <source>
        <dbReference type="ARBA" id="ARBA00007613"/>
    </source>
</evidence>
<feature type="region of interest" description="Disordered" evidence="9">
    <location>
        <begin position="32"/>
        <end position="52"/>
    </location>
</feature>
<dbReference type="Proteomes" id="UP000050465">
    <property type="component" value="Unassembled WGS sequence"/>
</dbReference>
<evidence type="ECO:0000256" key="10">
    <source>
        <dbReference type="SAM" id="SignalP"/>
    </source>
</evidence>
<organism evidence="11 12">
    <name type="scientific">Phormidesmis priestleyi Ana</name>
    <dbReference type="NCBI Taxonomy" id="1666911"/>
    <lineage>
        <taxon>Bacteria</taxon>
        <taxon>Bacillati</taxon>
        <taxon>Cyanobacteriota</taxon>
        <taxon>Cyanophyceae</taxon>
        <taxon>Leptolyngbyales</taxon>
        <taxon>Leptolyngbyaceae</taxon>
        <taxon>Phormidesmis</taxon>
    </lineage>
</organism>
<dbReference type="Gene3D" id="1.20.1600.10">
    <property type="entry name" value="Outer membrane efflux proteins (OEP)"/>
    <property type="match status" value="1"/>
</dbReference>
<feature type="chain" id="PRO_5006148623" evidence="10">
    <location>
        <begin position="25"/>
        <end position="667"/>
    </location>
</feature>
<evidence type="ECO:0000313" key="12">
    <source>
        <dbReference type="Proteomes" id="UP000050465"/>
    </source>
</evidence>
<accession>A0A0P8BXH3</accession>
<feature type="signal peptide" evidence="10">
    <location>
        <begin position="1"/>
        <end position="24"/>
    </location>
</feature>
<evidence type="ECO:0000313" key="11">
    <source>
        <dbReference type="EMBL" id="KPQ33637.1"/>
    </source>
</evidence>
<dbReference type="PANTHER" id="PTHR30026">
    <property type="entry name" value="OUTER MEMBRANE PROTEIN TOLC"/>
    <property type="match status" value="1"/>
</dbReference>
<dbReference type="PATRIC" id="fig|1666911.3.peg.2098"/>